<evidence type="ECO:0000313" key="2">
    <source>
        <dbReference type="Proteomes" id="UP000324800"/>
    </source>
</evidence>
<accession>A0A5J4TFG8</accession>
<dbReference type="EMBL" id="SNRW01031734">
    <property type="protein sequence ID" value="KAA6357226.1"/>
    <property type="molecule type" value="Genomic_DNA"/>
</dbReference>
<reference evidence="1 2" key="1">
    <citation type="submission" date="2019-03" db="EMBL/GenBank/DDBJ databases">
        <title>Single cell metagenomics reveals metabolic interactions within the superorganism composed of flagellate Streblomastix strix and complex community of Bacteroidetes bacteria on its surface.</title>
        <authorList>
            <person name="Treitli S.C."/>
            <person name="Kolisko M."/>
            <person name="Husnik F."/>
            <person name="Keeling P."/>
            <person name="Hampl V."/>
        </authorList>
    </citation>
    <scope>NUCLEOTIDE SEQUENCE [LARGE SCALE GENOMIC DNA]</scope>
    <source>
        <strain evidence="1">ST1C</strain>
    </source>
</reference>
<gene>
    <name evidence="1" type="ORF">EZS28_047245</name>
</gene>
<protein>
    <submittedName>
        <fullName evidence="1">Uncharacterized protein</fullName>
    </submittedName>
</protein>
<dbReference type="Proteomes" id="UP000324800">
    <property type="component" value="Unassembled WGS sequence"/>
</dbReference>
<name>A0A5J4TFG8_9EUKA</name>
<dbReference type="AlphaFoldDB" id="A0A5J4TFG8"/>
<sequence>QVQTHEQVERPLAPSGALVQCAPSFVSQVTVSHRIIAWRY</sequence>
<feature type="non-terminal residue" evidence="1">
    <location>
        <position position="1"/>
    </location>
</feature>
<organism evidence="1 2">
    <name type="scientific">Streblomastix strix</name>
    <dbReference type="NCBI Taxonomy" id="222440"/>
    <lineage>
        <taxon>Eukaryota</taxon>
        <taxon>Metamonada</taxon>
        <taxon>Preaxostyla</taxon>
        <taxon>Oxymonadida</taxon>
        <taxon>Streblomastigidae</taxon>
        <taxon>Streblomastix</taxon>
    </lineage>
</organism>
<evidence type="ECO:0000313" key="1">
    <source>
        <dbReference type="EMBL" id="KAA6357226.1"/>
    </source>
</evidence>
<proteinExistence type="predicted"/>
<comment type="caution">
    <text evidence="1">The sequence shown here is derived from an EMBL/GenBank/DDBJ whole genome shotgun (WGS) entry which is preliminary data.</text>
</comment>